<evidence type="ECO:0000256" key="2">
    <source>
        <dbReference type="ARBA" id="ARBA00022679"/>
    </source>
</evidence>
<name>A0A6S6I6Q5_9FIRM</name>
<sequence length="250" mass="28771">MPLNRVEFMNTFIDNVTAEEGINYIDNAIKNKEIIQVIFPNVDQIVKIEKDDKFSKVTRESDLILVDGHPLMWIASRYGKPFKEKIPGSSFVFRLCELSVENNYSIFLLGAADGVADIAADKLKNIYKNISISGTYSPPLGFENDEEEIKKINNLLKRSNSDILLVGMGVPKQEYFIAENKEQYQIPVSLSVGATIDFIAGVQKKAPQWMSNIGMEWFYRLISDPKRMFKRYIIDDTKIFSLYRKYKVKR</sequence>
<protein>
    <submittedName>
        <fullName evidence="3">WecB/TagA/CpsF family glycosyltransferase</fullName>
    </submittedName>
</protein>
<dbReference type="CDD" id="cd06533">
    <property type="entry name" value="Glyco_transf_WecG_TagA"/>
    <property type="match status" value="1"/>
</dbReference>
<dbReference type="Pfam" id="PF03808">
    <property type="entry name" value="Glyco_tran_WecG"/>
    <property type="match status" value="1"/>
</dbReference>
<keyword evidence="1" id="KW-0328">Glycosyltransferase</keyword>
<reference evidence="3" key="1">
    <citation type="submission" date="2020-02" db="EMBL/GenBank/DDBJ databases">
        <title>Development of a multiplex PCR-based assay for rapid serotyping of Erysipelothrix species.</title>
        <authorList>
            <person name="Shimoji Y."/>
            <person name="Shiraiwa K."/>
            <person name="Tominaga H."/>
            <person name="Nishikawa S."/>
            <person name="Eguchi M."/>
            <person name="Hikono H."/>
            <person name="Ogawa Y."/>
        </authorList>
    </citation>
    <scope>NUCLEOTIDE SEQUENCE</scope>
    <source>
        <strain evidence="3">KS20A</strain>
    </source>
</reference>
<proteinExistence type="predicted"/>
<dbReference type="PANTHER" id="PTHR34136:SF1">
    <property type="entry name" value="UDP-N-ACETYL-D-MANNOSAMINURONIC ACID TRANSFERASE"/>
    <property type="match status" value="1"/>
</dbReference>
<evidence type="ECO:0000313" key="3">
    <source>
        <dbReference type="EMBL" id="BCB22840.1"/>
    </source>
</evidence>
<organism evidence="3">
    <name type="scientific">Erysipelothrix tonsillarum</name>
    <dbReference type="NCBI Taxonomy" id="38402"/>
    <lineage>
        <taxon>Bacteria</taxon>
        <taxon>Bacillati</taxon>
        <taxon>Bacillota</taxon>
        <taxon>Erysipelotrichia</taxon>
        <taxon>Erysipelotrichales</taxon>
        <taxon>Erysipelotrichaceae</taxon>
        <taxon>Erysipelothrix</taxon>
    </lineage>
</organism>
<dbReference type="GO" id="GO:0016758">
    <property type="term" value="F:hexosyltransferase activity"/>
    <property type="evidence" value="ECO:0007669"/>
    <property type="project" value="TreeGrafter"/>
</dbReference>
<keyword evidence="2 3" id="KW-0808">Transferase</keyword>
<accession>A0A6S6I6Q5</accession>
<dbReference type="AlphaFoldDB" id="A0A6S6I6Q5"/>
<dbReference type="InterPro" id="IPR004629">
    <property type="entry name" value="WecG_TagA_CpsF"/>
</dbReference>
<evidence type="ECO:0000256" key="1">
    <source>
        <dbReference type="ARBA" id="ARBA00022676"/>
    </source>
</evidence>
<dbReference type="NCBIfam" id="TIGR00696">
    <property type="entry name" value="wecG_tagA_cpsF"/>
    <property type="match status" value="1"/>
</dbReference>
<dbReference type="PANTHER" id="PTHR34136">
    <property type="match status" value="1"/>
</dbReference>
<dbReference type="EMBL" id="LC528617">
    <property type="protein sequence ID" value="BCB22840.1"/>
    <property type="molecule type" value="Genomic_DNA"/>
</dbReference>